<dbReference type="InterPro" id="IPR052509">
    <property type="entry name" value="Metal_resp_DNA-bind_regulator"/>
</dbReference>
<dbReference type="InterPro" id="IPR036388">
    <property type="entry name" value="WH-like_DNA-bd_sf"/>
</dbReference>
<accession>A0A292YKI3</accession>
<gene>
    <name evidence="2" type="ORF">EFBL_1039</name>
</gene>
<dbReference type="OrthoDB" id="9808762at2"/>
<comment type="caution">
    <text evidence="2">The sequence shown here is derived from an EMBL/GenBank/DDBJ whole genome shotgun (WGS) entry which is preliminary data.</text>
</comment>
<evidence type="ECO:0000313" key="2">
    <source>
        <dbReference type="EMBL" id="GAX89421.1"/>
    </source>
</evidence>
<dbReference type="InterPro" id="IPR036390">
    <property type="entry name" value="WH_DNA-bd_sf"/>
</dbReference>
<dbReference type="EMBL" id="BDUF01000020">
    <property type="protein sequence ID" value="GAX89421.1"/>
    <property type="molecule type" value="Genomic_DNA"/>
</dbReference>
<dbReference type="Proteomes" id="UP000217785">
    <property type="component" value="Unassembled WGS sequence"/>
</dbReference>
<keyword evidence="3" id="KW-1185">Reference proteome</keyword>
<feature type="domain" description="Transcription regulator PadR N-terminal" evidence="1">
    <location>
        <begin position="7"/>
        <end position="82"/>
    </location>
</feature>
<dbReference type="RefSeq" id="WP_096181112.1">
    <property type="nucleotide sequence ID" value="NZ_BDUF01000020.1"/>
</dbReference>
<protein>
    <submittedName>
        <fullName evidence="2">PadR family transcriptional regulator</fullName>
    </submittedName>
</protein>
<dbReference type="SUPFAM" id="SSF46785">
    <property type="entry name" value="Winged helix' DNA-binding domain"/>
    <property type="match status" value="1"/>
</dbReference>
<proteinExistence type="predicted"/>
<evidence type="ECO:0000259" key="1">
    <source>
        <dbReference type="Pfam" id="PF03551"/>
    </source>
</evidence>
<dbReference type="PANTHER" id="PTHR33169">
    <property type="entry name" value="PADR-FAMILY TRANSCRIPTIONAL REGULATOR"/>
    <property type="match status" value="1"/>
</dbReference>
<dbReference type="Pfam" id="PF03551">
    <property type="entry name" value="PadR"/>
    <property type="match status" value="1"/>
</dbReference>
<dbReference type="AlphaFoldDB" id="A0A292YKI3"/>
<dbReference type="Gene3D" id="1.10.10.10">
    <property type="entry name" value="Winged helix-like DNA-binding domain superfamily/Winged helix DNA-binding domain"/>
    <property type="match status" value="1"/>
</dbReference>
<name>A0A292YKI3_9BACL</name>
<reference evidence="3" key="1">
    <citation type="submission" date="2017-07" db="EMBL/GenBank/DDBJ databases">
        <title>Draft genome sequence of Effusibacillus lacus strain skLN1.</title>
        <authorList>
            <person name="Watanabe M."/>
            <person name="Kojima H."/>
            <person name="Fukui M."/>
        </authorList>
    </citation>
    <scope>NUCLEOTIDE SEQUENCE [LARGE SCALE GENOMIC DNA]</scope>
    <source>
        <strain evidence="3">skLN1</strain>
    </source>
</reference>
<dbReference type="PANTHER" id="PTHR33169:SF14">
    <property type="entry name" value="TRANSCRIPTIONAL REGULATOR RV3488"/>
    <property type="match status" value="1"/>
</dbReference>
<dbReference type="InterPro" id="IPR005149">
    <property type="entry name" value="Tscrpt_reg_PadR_N"/>
</dbReference>
<sequence length="178" mass="21016">MELRLLILGLLSEHDLHPYEVLQILKTRQVHDYIKVNYGTLYYAFDQMEKNGWIAVKEVIQEEKRPEKRVYRITETGREEFRKLLHKAFRSEAKIFHPLYPALMNGHLANTEEVAAAMEWRLQIARKNVEFLRELYRCKSCGHPYGVVMLIKNALMHSETELAWLEEFLEGVKAGRLS</sequence>
<evidence type="ECO:0000313" key="3">
    <source>
        <dbReference type="Proteomes" id="UP000217785"/>
    </source>
</evidence>
<organism evidence="2 3">
    <name type="scientific">Effusibacillus lacus</name>
    <dbReference type="NCBI Taxonomy" id="1348429"/>
    <lineage>
        <taxon>Bacteria</taxon>
        <taxon>Bacillati</taxon>
        <taxon>Bacillota</taxon>
        <taxon>Bacilli</taxon>
        <taxon>Bacillales</taxon>
        <taxon>Alicyclobacillaceae</taxon>
        <taxon>Effusibacillus</taxon>
    </lineage>
</organism>